<sequence length="248" mass="28526">MVEEVTDNPHARLADQVFDRLLQDIVVGALPPGTPVSELDLCDRLKVSRTPVREALIRLAEVSLVRIRPQRGTFVAPISPSAFRNSQFIREHLECALVAEAVRYIDSTSLRDLADILDRQEEVARSGVGTDFYAPDEIFHRTIARIARREEVWLQIRATKVHFDRVRHLTLQEDVGHIPLLIEQHREVYNGLAECNEIQAVAAMRRHLREIFRRAEGIFERHVSDAESELGKVRRGNKTREKRTEYPV</sequence>
<dbReference type="EMBL" id="SJFN01000005">
    <property type="protein sequence ID" value="TBW40060.1"/>
    <property type="molecule type" value="Genomic_DNA"/>
</dbReference>
<evidence type="ECO:0000256" key="3">
    <source>
        <dbReference type="ARBA" id="ARBA00023163"/>
    </source>
</evidence>
<dbReference type="AlphaFoldDB" id="A0A4Q9VW21"/>
<evidence type="ECO:0000256" key="1">
    <source>
        <dbReference type="ARBA" id="ARBA00023015"/>
    </source>
</evidence>
<dbReference type="PANTHER" id="PTHR43537">
    <property type="entry name" value="TRANSCRIPTIONAL REGULATOR, GNTR FAMILY"/>
    <property type="match status" value="1"/>
</dbReference>
<dbReference type="InterPro" id="IPR036390">
    <property type="entry name" value="WH_DNA-bd_sf"/>
</dbReference>
<dbReference type="PANTHER" id="PTHR43537:SF6">
    <property type="entry name" value="HTH-TYPE TRANSCRIPTIONAL REPRESSOR RSPR"/>
    <property type="match status" value="1"/>
</dbReference>
<dbReference type="InterPro" id="IPR011711">
    <property type="entry name" value="GntR_C"/>
</dbReference>
<dbReference type="PROSITE" id="PS50949">
    <property type="entry name" value="HTH_GNTR"/>
    <property type="match status" value="1"/>
</dbReference>
<evidence type="ECO:0000313" key="5">
    <source>
        <dbReference type="EMBL" id="TBW40060.1"/>
    </source>
</evidence>
<dbReference type="SMART" id="SM00345">
    <property type="entry name" value="HTH_GNTR"/>
    <property type="match status" value="1"/>
</dbReference>
<keyword evidence="6" id="KW-1185">Reference proteome</keyword>
<comment type="caution">
    <text evidence="5">The sequence shown here is derived from an EMBL/GenBank/DDBJ whole genome shotgun (WGS) entry which is preliminary data.</text>
</comment>
<dbReference type="OrthoDB" id="9788098at2"/>
<reference evidence="5 6" key="1">
    <citation type="submission" date="2019-02" db="EMBL/GenBank/DDBJ databases">
        <title>Siculibacillus lacustris gen. nov., sp. nov., a new rosette-forming bacterium isolated from a freshwater crater lake (Lake St. Ana, Romania).</title>
        <authorList>
            <person name="Felfoldi T."/>
            <person name="Marton Z."/>
            <person name="Szabo A."/>
            <person name="Mentes A."/>
            <person name="Boka K."/>
            <person name="Marialigeti K."/>
            <person name="Mathe I."/>
            <person name="Koncz M."/>
            <person name="Schumann P."/>
            <person name="Toth E."/>
        </authorList>
    </citation>
    <scope>NUCLEOTIDE SEQUENCE [LARGE SCALE GENOMIC DNA]</scope>
    <source>
        <strain evidence="5 6">SA-279</strain>
    </source>
</reference>
<gene>
    <name evidence="5" type="ORF">EYW49_05165</name>
</gene>
<name>A0A4Q9VW21_9HYPH</name>
<evidence type="ECO:0000313" key="6">
    <source>
        <dbReference type="Proteomes" id="UP000292781"/>
    </source>
</evidence>
<dbReference type="Gene3D" id="1.20.120.530">
    <property type="entry name" value="GntR ligand-binding domain-like"/>
    <property type="match status" value="1"/>
</dbReference>
<dbReference type="SMART" id="SM00895">
    <property type="entry name" value="FCD"/>
    <property type="match status" value="1"/>
</dbReference>
<dbReference type="InterPro" id="IPR036388">
    <property type="entry name" value="WH-like_DNA-bd_sf"/>
</dbReference>
<protein>
    <submittedName>
        <fullName evidence="5">GntR family transcriptional regulator</fullName>
    </submittedName>
</protein>
<dbReference type="Pfam" id="PF00392">
    <property type="entry name" value="GntR"/>
    <property type="match status" value="1"/>
</dbReference>
<dbReference type="SUPFAM" id="SSF48008">
    <property type="entry name" value="GntR ligand-binding domain-like"/>
    <property type="match status" value="1"/>
</dbReference>
<feature type="domain" description="HTH gntR-type" evidence="4">
    <location>
        <begin position="11"/>
        <end position="78"/>
    </location>
</feature>
<dbReference type="GO" id="GO:0003700">
    <property type="term" value="F:DNA-binding transcription factor activity"/>
    <property type="evidence" value="ECO:0007669"/>
    <property type="project" value="InterPro"/>
</dbReference>
<dbReference type="InterPro" id="IPR000524">
    <property type="entry name" value="Tscrpt_reg_HTH_GntR"/>
</dbReference>
<organism evidence="5 6">
    <name type="scientific">Siculibacillus lacustris</name>
    <dbReference type="NCBI Taxonomy" id="1549641"/>
    <lineage>
        <taxon>Bacteria</taxon>
        <taxon>Pseudomonadati</taxon>
        <taxon>Pseudomonadota</taxon>
        <taxon>Alphaproteobacteria</taxon>
        <taxon>Hyphomicrobiales</taxon>
        <taxon>Ancalomicrobiaceae</taxon>
        <taxon>Siculibacillus</taxon>
    </lineage>
</organism>
<dbReference type="Gene3D" id="1.10.10.10">
    <property type="entry name" value="Winged helix-like DNA-binding domain superfamily/Winged helix DNA-binding domain"/>
    <property type="match status" value="1"/>
</dbReference>
<keyword evidence="2" id="KW-0238">DNA-binding</keyword>
<proteinExistence type="predicted"/>
<keyword evidence="3" id="KW-0804">Transcription</keyword>
<dbReference type="Pfam" id="PF07729">
    <property type="entry name" value="FCD"/>
    <property type="match status" value="1"/>
</dbReference>
<evidence type="ECO:0000259" key="4">
    <source>
        <dbReference type="PROSITE" id="PS50949"/>
    </source>
</evidence>
<accession>A0A4Q9VW21</accession>
<dbReference type="GO" id="GO:0003677">
    <property type="term" value="F:DNA binding"/>
    <property type="evidence" value="ECO:0007669"/>
    <property type="project" value="UniProtKB-KW"/>
</dbReference>
<evidence type="ECO:0000256" key="2">
    <source>
        <dbReference type="ARBA" id="ARBA00023125"/>
    </source>
</evidence>
<dbReference type="SUPFAM" id="SSF46785">
    <property type="entry name" value="Winged helix' DNA-binding domain"/>
    <property type="match status" value="1"/>
</dbReference>
<dbReference type="Proteomes" id="UP000292781">
    <property type="component" value="Unassembled WGS sequence"/>
</dbReference>
<dbReference type="InterPro" id="IPR008920">
    <property type="entry name" value="TF_FadR/GntR_C"/>
</dbReference>
<keyword evidence="1" id="KW-0805">Transcription regulation</keyword>
<dbReference type="CDD" id="cd07377">
    <property type="entry name" value="WHTH_GntR"/>
    <property type="match status" value="1"/>
</dbReference>